<sequence length="1003" mass="113452">MRKSLLIYLITFLWGSQVQAQTPDSLFLNNIKEYLQQQPDGEMASEYLKLKKVYRDTRKREVSFFFSTHLEYYPLREKHVQEVKEILKNTLQKKYKNYRVTVFVGEQSRDTKKGRNKWLKGYPYAPKQTIEELLPNAYRYTQKKDPKRIMQPLAKKGTVHVKNISRPYEVEKGLAGKHLALWHSHGWYYENKLDRWEWQRARVFQTVEDLLPMAFVQPFLVPMLENAGANVYLPRERDTQKHMVIVDNDDRVQGYQEHIKVQAGGTGFAVGKTPYQERENPFQQGTFRTFKGQTKAAEAIAWRPEIPETGEYAVYVSYGKHKSATTAATYTVHHKGGKTDFEVNQQMGAGTWVYLGTFELEKGNTAAVTLSTKAKGIVTADAVRFGGGMGDIARNGKLSGRARYLEGARYYMQFAGMPDTLVYTTTDGESDYRDDYRGRGEWVNYLVGAPMGPNKERKTEGLNIPIDLSLAFHTDAGHLLSDTTVGTLMIYSTLDAETEKYFPNGVSRYANRDLADIVQTQIVDDLRVLTDSIWTRRPMWDKRYSEAALPNVPSILLELLSHHNFQDMKFALDPNFRFDVSRAIYKGILKYMSVQHGYDYVVQPLAVRALSAEFVEEGNVKLSWKPTIDPLEPTALPNRYVVYTKKEGEGYDVGRVVTEPTIVLRNLDRSSIYSFKVTALNEGGESFPSHEIAACYTGEETVLVIDAFDRVSAPATIEAEGVQAFADHIDQGVAWGTDLSYIGSQYDYRTDSPWQDDDNPGHGASHADHETALVAGNTFNYALTHGQAICGVGYSFVSVSREAVEEGMVDLEAYKAIDIIFGEQKTTAAQRKGIPDRYQVFPVKFRQQLRQYFAQGGAAFLSGAYVGSDLFFEVNGLPKATDHPDILFARDELQMLGRTNQADRKGQIIAEDKRFSSLANIQYNKALNDTIYAVESPDGIEPMTEEGRTIARYSSNSISAGIAVEGASKKVILGFPFETIQGVEVREKVMEDVLRYLLMKNEE</sequence>
<dbReference type="Proteomes" id="UP001500298">
    <property type="component" value="Unassembled WGS sequence"/>
</dbReference>
<keyword evidence="3" id="KW-0456">Lyase</keyword>
<evidence type="ECO:0000313" key="3">
    <source>
        <dbReference type="EMBL" id="GAA4833007.1"/>
    </source>
</evidence>
<dbReference type="Pfam" id="PF00041">
    <property type="entry name" value="fn3"/>
    <property type="match status" value="1"/>
</dbReference>
<organism evidence="3 4">
    <name type="scientific">Algivirga pacifica</name>
    <dbReference type="NCBI Taxonomy" id="1162670"/>
    <lineage>
        <taxon>Bacteria</taxon>
        <taxon>Pseudomonadati</taxon>
        <taxon>Bacteroidota</taxon>
        <taxon>Cytophagia</taxon>
        <taxon>Cytophagales</taxon>
        <taxon>Flammeovirgaceae</taxon>
        <taxon>Algivirga</taxon>
    </lineage>
</organism>
<evidence type="ECO:0000259" key="2">
    <source>
        <dbReference type="PROSITE" id="PS50853"/>
    </source>
</evidence>
<dbReference type="RefSeq" id="WP_345371076.1">
    <property type="nucleotide sequence ID" value="NZ_BAABJX010000026.1"/>
</dbReference>
<dbReference type="Gene3D" id="2.60.120.260">
    <property type="entry name" value="Galactose-binding domain-like"/>
    <property type="match status" value="1"/>
</dbReference>
<dbReference type="SUPFAM" id="SSF53187">
    <property type="entry name" value="Zn-dependent exopeptidases"/>
    <property type="match status" value="1"/>
</dbReference>
<dbReference type="Gene3D" id="3.40.630.40">
    <property type="entry name" value="Zn-dependent exopeptidases"/>
    <property type="match status" value="1"/>
</dbReference>
<dbReference type="SUPFAM" id="SSF49265">
    <property type="entry name" value="Fibronectin type III"/>
    <property type="match status" value="1"/>
</dbReference>
<dbReference type="InterPro" id="IPR013783">
    <property type="entry name" value="Ig-like_fold"/>
</dbReference>
<proteinExistence type="predicted"/>
<keyword evidence="1" id="KW-0732">Signal</keyword>
<dbReference type="InterPro" id="IPR033803">
    <property type="entry name" value="CBD-like_Golvesin-Xly"/>
</dbReference>
<feature type="domain" description="Fibronectin type-III" evidence="2">
    <location>
        <begin position="606"/>
        <end position="700"/>
    </location>
</feature>
<comment type="caution">
    <text evidence="3">The sequence shown here is derived from an EMBL/GenBank/DDBJ whole genome shotgun (WGS) entry which is preliminary data.</text>
</comment>
<keyword evidence="4" id="KW-1185">Reference proteome</keyword>
<dbReference type="EMBL" id="BAABJX010000026">
    <property type="protein sequence ID" value="GAA4833007.1"/>
    <property type="molecule type" value="Genomic_DNA"/>
</dbReference>
<feature type="chain" id="PRO_5046139842" evidence="1">
    <location>
        <begin position="21"/>
        <end position="1003"/>
    </location>
</feature>
<feature type="signal peptide" evidence="1">
    <location>
        <begin position="1"/>
        <end position="20"/>
    </location>
</feature>
<dbReference type="PROSITE" id="PS50853">
    <property type="entry name" value="FN3"/>
    <property type="match status" value="1"/>
</dbReference>
<dbReference type="Gene3D" id="2.60.40.10">
    <property type="entry name" value="Immunoglobulins"/>
    <property type="match status" value="1"/>
</dbReference>
<dbReference type="InterPro" id="IPR003961">
    <property type="entry name" value="FN3_dom"/>
</dbReference>
<dbReference type="Pfam" id="PF25275">
    <property type="entry name" value="Golvesin_C"/>
    <property type="match status" value="1"/>
</dbReference>
<dbReference type="GO" id="GO:0016829">
    <property type="term" value="F:lyase activity"/>
    <property type="evidence" value="ECO:0007669"/>
    <property type="project" value="UniProtKB-KW"/>
</dbReference>
<evidence type="ECO:0000256" key="1">
    <source>
        <dbReference type="SAM" id="SignalP"/>
    </source>
</evidence>
<dbReference type="SMART" id="SM00060">
    <property type="entry name" value="FN3"/>
    <property type="match status" value="1"/>
</dbReference>
<dbReference type="InterPro" id="IPR036116">
    <property type="entry name" value="FN3_sf"/>
</dbReference>
<reference evidence="4" key="1">
    <citation type="journal article" date="2019" name="Int. J. Syst. Evol. Microbiol.">
        <title>The Global Catalogue of Microorganisms (GCM) 10K type strain sequencing project: providing services to taxonomists for standard genome sequencing and annotation.</title>
        <authorList>
            <consortium name="The Broad Institute Genomics Platform"/>
            <consortium name="The Broad Institute Genome Sequencing Center for Infectious Disease"/>
            <person name="Wu L."/>
            <person name="Ma J."/>
        </authorList>
    </citation>
    <scope>NUCLEOTIDE SEQUENCE [LARGE SCALE GENOMIC DNA]</scope>
    <source>
        <strain evidence="4">JCM 18326</strain>
    </source>
</reference>
<evidence type="ECO:0000313" key="4">
    <source>
        <dbReference type="Proteomes" id="UP001500298"/>
    </source>
</evidence>
<dbReference type="CDD" id="cd00063">
    <property type="entry name" value="FN3"/>
    <property type="match status" value="1"/>
</dbReference>
<name>A0ABP9D788_9BACT</name>
<gene>
    <name evidence="3" type="ORF">GCM10023331_17850</name>
</gene>
<protein>
    <submittedName>
        <fullName evidence="3">Xanthan lyase</fullName>
    </submittedName>
</protein>
<accession>A0ABP9D788</accession>